<evidence type="ECO:0000313" key="3">
    <source>
        <dbReference type="RefSeq" id="XP_049304617.1"/>
    </source>
</evidence>
<reference evidence="3" key="2">
    <citation type="submission" date="2025-08" db="UniProtKB">
        <authorList>
            <consortium name="RefSeq"/>
        </authorList>
    </citation>
    <scope>IDENTIFICATION</scope>
    <source>
        <tissue evidence="3">Adult</tissue>
    </source>
</reference>
<dbReference type="InterPro" id="IPR029526">
    <property type="entry name" value="PGBD"/>
</dbReference>
<proteinExistence type="predicted"/>
<dbReference type="RefSeq" id="XP_049304617.1">
    <property type="nucleotide sequence ID" value="XM_049448660.1"/>
</dbReference>
<dbReference type="Proteomes" id="UP001652620">
    <property type="component" value="Chromosome 2"/>
</dbReference>
<dbReference type="PANTHER" id="PTHR47272:SF1">
    <property type="entry name" value="PIGGYBAC TRANSPOSABLE ELEMENT-DERIVED PROTEIN 3-LIKE"/>
    <property type="match status" value="1"/>
</dbReference>
<organism evidence="2 3">
    <name type="scientific">Bactrocera dorsalis</name>
    <name type="common">Oriental fruit fly</name>
    <name type="synonym">Dacus dorsalis</name>
    <dbReference type="NCBI Taxonomy" id="27457"/>
    <lineage>
        <taxon>Eukaryota</taxon>
        <taxon>Metazoa</taxon>
        <taxon>Ecdysozoa</taxon>
        <taxon>Arthropoda</taxon>
        <taxon>Hexapoda</taxon>
        <taxon>Insecta</taxon>
        <taxon>Pterygota</taxon>
        <taxon>Neoptera</taxon>
        <taxon>Endopterygota</taxon>
        <taxon>Diptera</taxon>
        <taxon>Brachycera</taxon>
        <taxon>Muscomorpha</taxon>
        <taxon>Tephritoidea</taxon>
        <taxon>Tephritidae</taxon>
        <taxon>Bactrocera</taxon>
        <taxon>Bactrocera</taxon>
    </lineage>
</organism>
<sequence length="239" mass="27740">MEFPSFIDELETPAEFFQFFFDEDLINFIVEQSNILALQKDINKPANITKSEIEQFIGEFSVNTVEKLSENLFSGIVLYMSLMKLPSSRHYWDTTVGQEFVRTIMTCNRWENIKRFLHFNNNENMKSPGEDGFDKLFKVRPLLNKIRENILLIPKEEQLVVDEQIIPTKCRHHLKQYIPVKPHKWGFKNFVLSGVTGFSYDFDVFAGAQSDKHPEGLPNLGISGNVVTRLAVTVPRYQN</sequence>
<gene>
    <name evidence="3" type="primary">LOC125776491</name>
</gene>
<accession>A0ABM3J5V2</accession>
<evidence type="ECO:0000313" key="2">
    <source>
        <dbReference type="Proteomes" id="UP001652620"/>
    </source>
</evidence>
<reference evidence="2" key="1">
    <citation type="submission" date="2025-05" db="UniProtKB">
        <authorList>
            <consortium name="RefSeq"/>
        </authorList>
    </citation>
    <scope>NUCLEOTIDE SEQUENCE [LARGE SCALE GENOMIC DNA]</scope>
</reference>
<dbReference type="Pfam" id="PF13843">
    <property type="entry name" value="DDE_Tnp_1_7"/>
    <property type="match status" value="1"/>
</dbReference>
<feature type="domain" description="PiggyBac transposable element-derived protein" evidence="1">
    <location>
        <begin position="73"/>
        <end position="231"/>
    </location>
</feature>
<keyword evidence="2" id="KW-1185">Reference proteome</keyword>
<dbReference type="PANTHER" id="PTHR47272">
    <property type="entry name" value="DDE_TNP_1_7 DOMAIN-CONTAINING PROTEIN"/>
    <property type="match status" value="1"/>
</dbReference>
<dbReference type="GeneID" id="125776491"/>
<protein>
    <submittedName>
        <fullName evidence="3">PiggyBac transposable element-derived protein 1-like</fullName>
    </submittedName>
</protein>
<evidence type="ECO:0000259" key="1">
    <source>
        <dbReference type="Pfam" id="PF13843"/>
    </source>
</evidence>
<name>A0ABM3J5V2_BACDO</name>